<proteinExistence type="predicted"/>
<dbReference type="SUPFAM" id="SSF56672">
    <property type="entry name" value="DNA/RNA polymerases"/>
    <property type="match status" value="1"/>
</dbReference>
<dbReference type="InterPro" id="IPR000477">
    <property type="entry name" value="RT_dom"/>
</dbReference>
<comment type="caution">
    <text evidence="4">The sequence shown here is derived from an EMBL/GenBank/DDBJ whole genome shotgun (WGS) entry which is preliminary data.</text>
</comment>
<feature type="domain" description="Integrase zinc-binding" evidence="3">
    <location>
        <begin position="643"/>
        <end position="693"/>
    </location>
</feature>
<dbReference type="InterPro" id="IPR043128">
    <property type="entry name" value="Rev_trsase/Diguanyl_cyclase"/>
</dbReference>
<evidence type="ECO:0000259" key="1">
    <source>
        <dbReference type="Pfam" id="PF00078"/>
    </source>
</evidence>
<dbReference type="FunFam" id="1.10.340.70:FF:000004">
    <property type="entry name" value="Retrovirus-related Pol polyprotein from transposon 297-like Protein"/>
    <property type="match status" value="1"/>
</dbReference>
<feature type="domain" description="Reverse transcriptase/retrotransposon-derived protein RNase H-like" evidence="2">
    <location>
        <begin position="389"/>
        <end position="482"/>
    </location>
</feature>
<dbReference type="Gene3D" id="3.10.10.10">
    <property type="entry name" value="HIV Type 1 Reverse Transcriptase, subunit A, domain 1"/>
    <property type="match status" value="1"/>
</dbReference>
<gene>
    <name evidence="4" type="primary">POL</name>
    <name evidence="4" type="ORF">AWC38_SpisGene3451</name>
</gene>
<evidence type="ECO:0000313" key="5">
    <source>
        <dbReference type="Proteomes" id="UP000225706"/>
    </source>
</evidence>
<dbReference type="FunFam" id="3.10.20.370:FF:000001">
    <property type="entry name" value="Retrovirus-related Pol polyprotein from transposon 17.6-like protein"/>
    <property type="match status" value="1"/>
</dbReference>
<dbReference type="Gene3D" id="1.10.340.70">
    <property type="match status" value="1"/>
</dbReference>
<organism evidence="4 5">
    <name type="scientific">Stylophora pistillata</name>
    <name type="common">Smooth cauliflower coral</name>
    <dbReference type="NCBI Taxonomy" id="50429"/>
    <lineage>
        <taxon>Eukaryota</taxon>
        <taxon>Metazoa</taxon>
        <taxon>Cnidaria</taxon>
        <taxon>Anthozoa</taxon>
        <taxon>Hexacorallia</taxon>
        <taxon>Scleractinia</taxon>
        <taxon>Astrocoeniina</taxon>
        <taxon>Pocilloporidae</taxon>
        <taxon>Stylophora</taxon>
    </lineage>
</organism>
<dbReference type="Proteomes" id="UP000225706">
    <property type="component" value="Unassembled WGS sequence"/>
</dbReference>
<dbReference type="InterPro" id="IPR041588">
    <property type="entry name" value="Integrase_H2C2"/>
</dbReference>
<dbReference type="EMBL" id="LSMT01000032">
    <property type="protein sequence ID" value="PFX31704.1"/>
    <property type="molecule type" value="Genomic_DNA"/>
</dbReference>
<dbReference type="InterPro" id="IPR043502">
    <property type="entry name" value="DNA/RNA_pol_sf"/>
</dbReference>
<protein>
    <submittedName>
        <fullName evidence="4">Retrovirus-related Pol polyprotein</fullName>
    </submittedName>
</protein>
<dbReference type="Pfam" id="PF00078">
    <property type="entry name" value="RVT_1"/>
    <property type="match status" value="1"/>
</dbReference>
<evidence type="ECO:0000259" key="3">
    <source>
        <dbReference type="Pfam" id="PF17921"/>
    </source>
</evidence>
<dbReference type="PANTHER" id="PTHR37984:SF8">
    <property type="entry name" value="CCHC-TYPE DOMAIN-CONTAINING PROTEIN"/>
    <property type="match status" value="1"/>
</dbReference>
<dbReference type="OrthoDB" id="5987619at2759"/>
<dbReference type="Pfam" id="PF17921">
    <property type="entry name" value="Integrase_H2C2"/>
    <property type="match status" value="1"/>
</dbReference>
<dbReference type="CDD" id="cd01647">
    <property type="entry name" value="RT_LTR"/>
    <property type="match status" value="1"/>
</dbReference>
<feature type="domain" description="Reverse transcriptase" evidence="1">
    <location>
        <begin position="233"/>
        <end position="374"/>
    </location>
</feature>
<sequence>MFDSLDNQYSYWNLLMNQVLDDHAHLKRMKVRARDVPYMNCNWKKAIRMKKRYAKKYTACPTEDNLKQMKKWRNEATKLRRKAMKEYWKRKAEDFRTKPREFYKAFKPFLDTRARGIYSKFINLEVNGIYERNQATVANHFASYFSSVAMDIGDPKLLTSTEEQLVDHPSVQAVSQQREISRDGQQVEFRTFGIGSYARHRKHRGNSYLPARSPYSVNGSSSYQISRLTLCRDIHSNPGPVLDEVLPKLAKAKVFTVLDAKDGFYQIKLDKESSLLTTFWTPFGRYKYLRMPQGISSAPEEYQRRQNEALAGLSGIEVIADDILCYGSGETIEDALKDHDSNLLNLLYRARNMNLNLNKKKLRMQLDQVTFMGQSFTSEANRENTVFVWESQQEEAFQTIKNMISSTPMLKYYDVASETTIQCDASESGLGATLLQNGQPVAFASRSLSAVERRYAQIEKECLAIVFACSRFNQYLHGRELTTVETDHKPLVPIFQKSLHSAPKRLQRMLLRLQKYNLHVKYLPGSQMFIADMLSRTYLQADHSQHENIPEYQIFQLSQEQLLIREIANINQVDYMRLSEGTHQEIKQCTITDATLQSLMNIIMAGWPLTKEEIPVNIREYWNYKEKLTVQDGVLYKGMKVIVPASMRPQMIARAHSSHLGPDACVRRARDVLFWPSMADQIKDQVQNCEVCNDFLARQQKEPLMTHKIPETPWSKEKGDVI</sequence>
<dbReference type="CDD" id="cd09274">
    <property type="entry name" value="RNase_HI_RT_Ty3"/>
    <property type="match status" value="1"/>
</dbReference>
<reference evidence="5" key="1">
    <citation type="journal article" date="2017" name="bioRxiv">
        <title>Comparative analysis of the genomes of Stylophora pistillata and Acropora digitifera provides evidence for extensive differences between species of corals.</title>
        <authorList>
            <person name="Voolstra C.R."/>
            <person name="Li Y."/>
            <person name="Liew Y.J."/>
            <person name="Baumgarten S."/>
            <person name="Zoccola D."/>
            <person name="Flot J.-F."/>
            <person name="Tambutte S."/>
            <person name="Allemand D."/>
            <person name="Aranda M."/>
        </authorList>
    </citation>
    <scope>NUCLEOTIDE SEQUENCE [LARGE SCALE GENOMIC DNA]</scope>
</reference>
<dbReference type="Pfam" id="PF17919">
    <property type="entry name" value="RT_RNaseH_2"/>
    <property type="match status" value="1"/>
</dbReference>
<dbReference type="Gene3D" id="3.30.70.270">
    <property type="match status" value="1"/>
</dbReference>
<evidence type="ECO:0000259" key="2">
    <source>
        <dbReference type="Pfam" id="PF17919"/>
    </source>
</evidence>
<dbReference type="InterPro" id="IPR050951">
    <property type="entry name" value="Retrovirus_Pol_polyprotein"/>
</dbReference>
<evidence type="ECO:0000313" key="4">
    <source>
        <dbReference type="EMBL" id="PFX31704.1"/>
    </source>
</evidence>
<dbReference type="InterPro" id="IPR041577">
    <property type="entry name" value="RT_RNaseH_2"/>
</dbReference>
<name>A0A2B4SLY2_STYPI</name>
<dbReference type="PANTHER" id="PTHR37984">
    <property type="entry name" value="PROTEIN CBG26694"/>
    <property type="match status" value="1"/>
</dbReference>
<accession>A0A2B4SLY2</accession>
<keyword evidence="5" id="KW-1185">Reference proteome</keyword>
<dbReference type="AlphaFoldDB" id="A0A2B4SLY2"/>